<feature type="transmembrane region" description="Helical" evidence="1">
    <location>
        <begin position="21"/>
        <end position="39"/>
    </location>
</feature>
<name>D1NX05_9BIFI</name>
<feature type="transmembrane region" description="Helical" evidence="1">
    <location>
        <begin position="45"/>
        <end position="68"/>
    </location>
</feature>
<keyword evidence="1" id="KW-1133">Transmembrane helix</keyword>
<evidence type="ECO:0000313" key="2">
    <source>
        <dbReference type="EMBL" id="EFA22065.1"/>
    </source>
</evidence>
<keyword evidence="1" id="KW-0472">Membrane</keyword>
<comment type="caution">
    <text evidence="2">The sequence shown here is derived from an EMBL/GenBank/DDBJ whole genome shotgun (WGS) entry which is preliminary data.</text>
</comment>
<protein>
    <submittedName>
        <fullName evidence="2">Uncharacterized protein</fullName>
    </submittedName>
</protein>
<evidence type="ECO:0000256" key="1">
    <source>
        <dbReference type="SAM" id="Phobius"/>
    </source>
</evidence>
<proteinExistence type="predicted"/>
<reference evidence="2 3" key="1">
    <citation type="submission" date="2009-11" db="EMBL/GenBank/DDBJ databases">
        <authorList>
            <person name="Weinstock G."/>
            <person name="Sodergren E."/>
            <person name="Clifton S."/>
            <person name="Fulton L."/>
            <person name="Fulton B."/>
            <person name="Courtney L."/>
            <person name="Fronick C."/>
            <person name="Harrison M."/>
            <person name="Strong C."/>
            <person name="Farmer C."/>
            <person name="Delahaunty K."/>
            <person name="Markovic C."/>
            <person name="Hall O."/>
            <person name="Minx P."/>
            <person name="Tomlinson C."/>
            <person name="Mitreva M."/>
            <person name="Nelson J."/>
            <person name="Hou S."/>
            <person name="Wollam A."/>
            <person name="Pepin K.H."/>
            <person name="Johnson M."/>
            <person name="Bhonagiri V."/>
            <person name="Nash W.E."/>
            <person name="Warren W."/>
            <person name="Chinwalla A."/>
            <person name="Mardis E.R."/>
            <person name="Wilson R.K."/>
        </authorList>
    </citation>
    <scope>NUCLEOTIDE SEQUENCE [LARGE SCALE GENOMIC DNA]</scope>
    <source>
        <strain evidence="2 3">DSM 20093</strain>
    </source>
</reference>
<dbReference type="EMBL" id="ABXB03000008">
    <property type="protein sequence ID" value="EFA22065.1"/>
    <property type="molecule type" value="Genomic_DNA"/>
</dbReference>
<organism evidence="2 3">
    <name type="scientific">Bifidobacterium gallicum DSM 20093 = LMG 11596</name>
    <dbReference type="NCBI Taxonomy" id="561180"/>
    <lineage>
        <taxon>Bacteria</taxon>
        <taxon>Bacillati</taxon>
        <taxon>Actinomycetota</taxon>
        <taxon>Actinomycetes</taxon>
        <taxon>Bifidobacteriales</taxon>
        <taxon>Bifidobacteriaceae</taxon>
        <taxon>Bifidobacterium</taxon>
    </lineage>
</organism>
<dbReference type="STRING" id="561180.BIFGAL_04413"/>
<dbReference type="Proteomes" id="UP000003656">
    <property type="component" value="Unassembled WGS sequence"/>
</dbReference>
<dbReference type="AlphaFoldDB" id="D1NX05"/>
<sequence length="95" mass="10449">MRDSSFISKRLSALQRCRCGGATALPVGGAVAWLGFGAAMHQVPPHLACMAVLLFGITVRLATILTTTTARWGWRDMRCVPRAKACSTWWEGWKE</sequence>
<accession>D1NX05</accession>
<evidence type="ECO:0000313" key="3">
    <source>
        <dbReference type="Proteomes" id="UP000003656"/>
    </source>
</evidence>
<gene>
    <name evidence="2" type="ORF">BIFGAL_04413</name>
</gene>
<keyword evidence="1" id="KW-0812">Transmembrane</keyword>